<evidence type="ECO:0000256" key="1">
    <source>
        <dbReference type="SAM" id="Phobius"/>
    </source>
</evidence>
<protein>
    <submittedName>
        <fullName evidence="2">Uncharacterized protein</fullName>
    </submittedName>
</protein>
<evidence type="ECO:0000313" key="2">
    <source>
        <dbReference type="EMBL" id="GBM60629.1"/>
    </source>
</evidence>
<dbReference type="AlphaFoldDB" id="A0A4Y2H643"/>
<proteinExistence type="predicted"/>
<evidence type="ECO:0000313" key="3">
    <source>
        <dbReference type="Proteomes" id="UP000499080"/>
    </source>
</evidence>
<dbReference type="EMBL" id="BGPR01001731">
    <property type="protein sequence ID" value="GBM60629.1"/>
    <property type="molecule type" value="Genomic_DNA"/>
</dbReference>
<reference evidence="2 3" key="1">
    <citation type="journal article" date="2019" name="Sci. Rep.">
        <title>Orb-weaving spider Araneus ventricosus genome elucidates the spidroin gene catalogue.</title>
        <authorList>
            <person name="Kono N."/>
            <person name="Nakamura H."/>
            <person name="Ohtoshi R."/>
            <person name="Moran D.A.P."/>
            <person name="Shinohara A."/>
            <person name="Yoshida Y."/>
            <person name="Fujiwara M."/>
            <person name="Mori M."/>
            <person name="Tomita M."/>
            <person name="Arakawa K."/>
        </authorList>
    </citation>
    <scope>NUCLEOTIDE SEQUENCE [LARGE SCALE GENOMIC DNA]</scope>
</reference>
<accession>A0A4Y2H643</accession>
<sequence>MIIVRTAIWKLRMESQWPSPTSAQLLPQEVHSDIGVEETQCLTITIPTREARTVLLIRRPLTQVFGLPPTQWGLLMVLPLIMCCISFLEDLLYRKHRIMSNFGGNGIPSLSRSFRFKCEAQRRIAVL</sequence>
<keyword evidence="1" id="KW-1133">Transmembrane helix</keyword>
<feature type="transmembrane region" description="Helical" evidence="1">
    <location>
        <begin position="72"/>
        <end position="93"/>
    </location>
</feature>
<name>A0A4Y2H643_ARAVE</name>
<keyword evidence="1" id="KW-0812">Transmembrane</keyword>
<keyword evidence="3" id="KW-1185">Reference proteome</keyword>
<keyword evidence="1" id="KW-0472">Membrane</keyword>
<organism evidence="2 3">
    <name type="scientific">Araneus ventricosus</name>
    <name type="common">Orbweaver spider</name>
    <name type="synonym">Epeira ventricosa</name>
    <dbReference type="NCBI Taxonomy" id="182803"/>
    <lineage>
        <taxon>Eukaryota</taxon>
        <taxon>Metazoa</taxon>
        <taxon>Ecdysozoa</taxon>
        <taxon>Arthropoda</taxon>
        <taxon>Chelicerata</taxon>
        <taxon>Arachnida</taxon>
        <taxon>Araneae</taxon>
        <taxon>Araneomorphae</taxon>
        <taxon>Entelegynae</taxon>
        <taxon>Araneoidea</taxon>
        <taxon>Araneidae</taxon>
        <taxon>Araneus</taxon>
    </lineage>
</organism>
<gene>
    <name evidence="2" type="ORF">AVEN_271419_1</name>
</gene>
<comment type="caution">
    <text evidence="2">The sequence shown here is derived from an EMBL/GenBank/DDBJ whole genome shotgun (WGS) entry which is preliminary data.</text>
</comment>
<dbReference type="Proteomes" id="UP000499080">
    <property type="component" value="Unassembled WGS sequence"/>
</dbReference>